<evidence type="ECO:0000256" key="1">
    <source>
        <dbReference type="ARBA" id="ARBA00004651"/>
    </source>
</evidence>
<evidence type="ECO:0000256" key="10">
    <source>
        <dbReference type="SAM" id="Phobius"/>
    </source>
</evidence>
<dbReference type="CDD" id="cd03228">
    <property type="entry name" value="ABCC_MRP_Like"/>
    <property type="match status" value="1"/>
</dbReference>
<dbReference type="GO" id="GO:0005886">
    <property type="term" value="C:plasma membrane"/>
    <property type="evidence" value="ECO:0007669"/>
    <property type="project" value="UniProtKB-SubCell"/>
</dbReference>
<feature type="transmembrane region" description="Helical" evidence="10">
    <location>
        <begin position="290"/>
        <end position="309"/>
    </location>
</feature>
<evidence type="ECO:0000256" key="6">
    <source>
        <dbReference type="ARBA" id="ARBA00022840"/>
    </source>
</evidence>
<reference evidence="13 14" key="1">
    <citation type="submission" date="2015-11" db="EMBL/GenBank/DDBJ databases">
        <authorList>
            <person name="Sahl J."/>
            <person name="Wagner D."/>
            <person name="Keim P."/>
        </authorList>
    </citation>
    <scope>NUCLEOTIDE SEQUENCE [LARGE SCALE GENOMIC DNA]</scope>
    <source>
        <strain evidence="13 14">AZ-4-2-10-S1-D7</strain>
    </source>
</reference>
<evidence type="ECO:0000256" key="8">
    <source>
        <dbReference type="ARBA" id="ARBA00023136"/>
    </source>
</evidence>
<dbReference type="InterPro" id="IPR003593">
    <property type="entry name" value="AAA+_ATPase"/>
</dbReference>
<evidence type="ECO:0000256" key="5">
    <source>
        <dbReference type="ARBA" id="ARBA00022741"/>
    </source>
</evidence>
<keyword evidence="6 13" id="KW-0067">ATP-binding</keyword>
<comment type="caution">
    <text evidence="13">The sequence shown here is derived from an EMBL/GenBank/DDBJ whole genome shotgun (WGS) entry which is preliminary data.</text>
</comment>
<keyword evidence="2" id="KW-1003">Cell membrane</keyword>
<feature type="domain" description="ABC transmembrane type-1" evidence="12">
    <location>
        <begin position="30"/>
        <end position="316"/>
    </location>
</feature>
<evidence type="ECO:0000256" key="9">
    <source>
        <dbReference type="SAM" id="MobiDB-lite"/>
    </source>
</evidence>
<keyword evidence="4 10" id="KW-0812">Transmembrane</keyword>
<evidence type="ECO:0000256" key="3">
    <source>
        <dbReference type="ARBA" id="ARBA00022519"/>
    </source>
</evidence>
<feature type="transmembrane region" description="Helical" evidence="10">
    <location>
        <begin position="70"/>
        <end position="89"/>
    </location>
</feature>
<evidence type="ECO:0000313" key="14">
    <source>
        <dbReference type="Proteomes" id="UP000070434"/>
    </source>
</evidence>
<sequence>MSFVREIIRDYISAHRVAISSYKALPIHFIFATIGMLVISALGTSIPYFLRESTNALSHPDYGFSKQSALIFAAAYGVSWTVARITEWIKTAFSAAMLARCDAAFQKSYYSHLIRVEYSKLSKLDPGTIASIISRSRAAFSALTFTLFWIIAPTIFQLVFTTTVLWRLTSLYFALAFVLSMLVLFAATWSLAARTKSAHAEIFGASNLLSSHLIEKLGFMTDIKVNDAYGREERSLDRILGRYVTQVSQGNARLSLLLALQALLTGIALTVFTVIAAAAVTRGKFSVGDFVMVTGYIVALTAPFTNLAASLSDLRRNHLALCEGFNILNLPRESDFSEIAESTGKSPVFEFCDVAMTLEGREIFHKVNLHAYDGEVTVLIGPSGNGKSTVINLMLGLLRPSEGHVRLNGVDISTLSPPAISKIVAVAPQNPLIVSGTLRDNLAFGCKEPPSDDQLLDLVDALELRSLTKSSTGNILDATLGVQGRELSGGEKQRVALGRALARRTPIIVLDEPTSSLDPLREIRVFEQIRQRVRTIIAVTHREALLHVADRVYHVDHGSVTEFAPESPDPTAHQRRQHMD</sequence>
<feature type="transmembrane region" description="Helical" evidence="10">
    <location>
        <begin position="138"/>
        <end position="160"/>
    </location>
</feature>
<dbReference type="InterPro" id="IPR027417">
    <property type="entry name" value="P-loop_NTPase"/>
</dbReference>
<keyword evidence="5" id="KW-0547">Nucleotide-binding</keyword>
<protein>
    <submittedName>
        <fullName evidence="13">Multidrug ABC transporter ATP-binding protein</fullName>
    </submittedName>
</protein>
<proteinExistence type="predicted"/>
<evidence type="ECO:0000259" key="11">
    <source>
        <dbReference type="PROSITE" id="PS50893"/>
    </source>
</evidence>
<feature type="transmembrane region" description="Helical" evidence="10">
    <location>
        <begin position="172"/>
        <end position="192"/>
    </location>
</feature>
<dbReference type="PROSITE" id="PS50929">
    <property type="entry name" value="ABC_TM1F"/>
    <property type="match status" value="1"/>
</dbReference>
<gene>
    <name evidence="13" type="ORF">WS64_04815</name>
</gene>
<evidence type="ECO:0000313" key="13">
    <source>
        <dbReference type="EMBL" id="KWZ34912.1"/>
    </source>
</evidence>
<evidence type="ECO:0000256" key="7">
    <source>
        <dbReference type="ARBA" id="ARBA00022989"/>
    </source>
</evidence>
<dbReference type="InterPro" id="IPR003439">
    <property type="entry name" value="ABC_transporter-like_ATP-bd"/>
</dbReference>
<dbReference type="PANTHER" id="PTHR24221">
    <property type="entry name" value="ATP-BINDING CASSETTE SUB-FAMILY B"/>
    <property type="match status" value="1"/>
</dbReference>
<name>A0AAW3Q0K4_9BURK</name>
<keyword evidence="7 10" id="KW-1133">Transmembrane helix</keyword>
<feature type="domain" description="ABC transporter" evidence="11">
    <location>
        <begin position="349"/>
        <end position="579"/>
    </location>
</feature>
<dbReference type="Pfam" id="PF00005">
    <property type="entry name" value="ABC_tran"/>
    <property type="match status" value="1"/>
</dbReference>
<dbReference type="InterPro" id="IPR011527">
    <property type="entry name" value="ABC1_TM_dom"/>
</dbReference>
<feature type="transmembrane region" description="Helical" evidence="10">
    <location>
        <begin position="29"/>
        <end position="50"/>
    </location>
</feature>
<evidence type="ECO:0000259" key="12">
    <source>
        <dbReference type="PROSITE" id="PS50929"/>
    </source>
</evidence>
<accession>A0AAW3Q0K4</accession>
<dbReference type="InterPro" id="IPR017871">
    <property type="entry name" value="ABC_transporter-like_CS"/>
</dbReference>
<dbReference type="InterPro" id="IPR036640">
    <property type="entry name" value="ABC1_TM_sf"/>
</dbReference>
<comment type="subcellular location">
    <subcellularLocation>
        <location evidence="1">Cell membrane</location>
        <topology evidence="1">Multi-pass membrane protein</topology>
    </subcellularLocation>
</comment>
<dbReference type="PROSITE" id="PS00211">
    <property type="entry name" value="ABC_TRANSPORTER_1"/>
    <property type="match status" value="1"/>
</dbReference>
<evidence type="ECO:0000256" key="4">
    <source>
        <dbReference type="ARBA" id="ARBA00022692"/>
    </source>
</evidence>
<dbReference type="GO" id="GO:0016887">
    <property type="term" value="F:ATP hydrolysis activity"/>
    <property type="evidence" value="ECO:0007669"/>
    <property type="project" value="InterPro"/>
</dbReference>
<keyword evidence="8 10" id="KW-0472">Membrane</keyword>
<dbReference type="Proteomes" id="UP000070434">
    <property type="component" value="Chromosome 1"/>
</dbReference>
<dbReference type="PROSITE" id="PS50893">
    <property type="entry name" value="ABC_TRANSPORTER_2"/>
    <property type="match status" value="1"/>
</dbReference>
<organism evidence="13 14">
    <name type="scientific">Burkholderia anthina</name>
    <dbReference type="NCBI Taxonomy" id="179879"/>
    <lineage>
        <taxon>Bacteria</taxon>
        <taxon>Pseudomonadati</taxon>
        <taxon>Pseudomonadota</taxon>
        <taxon>Betaproteobacteria</taxon>
        <taxon>Burkholderiales</taxon>
        <taxon>Burkholderiaceae</taxon>
        <taxon>Burkholderia</taxon>
        <taxon>Burkholderia cepacia complex</taxon>
    </lineage>
</organism>
<dbReference type="PANTHER" id="PTHR24221:SF654">
    <property type="entry name" value="ATP-BINDING CASSETTE SUB-FAMILY B MEMBER 6"/>
    <property type="match status" value="1"/>
</dbReference>
<dbReference type="RefSeq" id="WP_060965851.1">
    <property type="nucleotide sequence ID" value="NZ_CM003768.1"/>
</dbReference>
<dbReference type="SMART" id="SM00382">
    <property type="entry name" value="AAA"/>
    <property type="match status" value="1"/>
</dbReference>
<dbReference type="GO" id="GO:0005524">
    <property type="term" value="F:ATP binding"/>
    <property type="evidence" value="ECO:0007669"/>
    <property type="project" value="UniProtKB-KW"/>
</dbReference>
<keyword evidence="3" id="KW-0997">Cell inner membrane</keyword>
<dbReference type="Gene3D" id="3.40.50.300">
    <property type="entry name" value="P-loop containing nucleotide triphosphate hydrolases"/>
    <property type="match status" value="1"/>
</dbReference>
<dbReference type="Pfam" id="PF00664">
    <property type="entry name" value="ABC_membrane"/>
    <property type="match status" value="1"/>
</dbReference>
<dbReference type="Gene3D" id="1.20.1560.10">
    <property type="entry name" value="ABC transporter type 1, transmembrane domain"/>
    <property type="match status" value="1"/>
</dbReference>
<dbReference type="GO" id="GO:0140359">
    <property type="term" value="F:ABC-type transporter activity"/>
    <property type="evidence" value="ECO:0007669"/>
    <property type="project" value="InterPro"/>
</dbReference>
<dbReference type="SUPFAM" id="SSF90123">
    <property type="entry name" value="ABC transporter transmembrane region"/>
    <property type="match status" value="1"/>
</dbReference>
<feature type="region of interest" description="Disordered" evidence="9">
    <location>
        <begin position="560"/>
        <end position="580"/>
    </location>
</feature>
<feature type="transmembrane region" description="Helical" evidence="10">
    <location>
        <begin position="256"/>
        <end position="278"/>
    </location>
</feature>
<dbReference type="AlphaFoldDB" id="A0AAW3Q0K4"/>
<dbReference type="InterPro" id="IPR039421">
    <property type="entry name" value="Type_1_exporter"/>
</dbReference>
<dbReference type="EMBL" id="LNJP01000001">
    <property type="protein sequence ID" value="KWZ34912.1"/>
    <property type="molecule type" value="Genomic_DNA"/>
</dbReference>
<evidence type="ECO:0000256" key="2">
    <source>
        <dbReference type="ARBA" id="ARBA00022475"/>
    </source>
</evidence>
<dbReference type="SUPFAM" id="SSF52540">
    <property type="entry name" value="P-loop containing nucleoside triphosphate hydrolases"/>
    <property type="match status" value="1"/>
</dbReference>